<dbReference type="PANTHER" id="PTHR30341">
    <property type="entry name" value="SODIUM ION/PROTON ANTIPORTER NHAA-RELATED"/>
    <property type="match status" value="1"/>
</dbReference>
<comment type="subcellular location">
    <subcellularLocation>
        <location evidence="1">Cell inner membrane</location>
        <topology evidence="1">Multi-pass membrane protein</topology>
    </subcellularLocation>
    <subcellularLocation>
        <location evidence="12">Cell membrane</location>
        <topology evidence="12">Multi-pass membrane protein</topology>
    </subcellularLocation>
</comment>
<dbReference type="HAMAP" id="MF_01844">
    <property type="entry name" value="NhaA"/>
    <property type="match status" value="1"/>
</dbReference>
<keyword evidence="9 12" id="KW-0406">Ion transport</keyword>
<dbReference type="PANTHER" id="PTHR30341:SF0">
    <property type="entry name" value="NA(+)_H(+) ANTIPORTER NHAA"/>
    <property type="match status" value="1"/>
</dbReference>
<dbReference type="GO" id="GO:0005886">
    <property type="term" value="C:plasma membrane"/>
    <property type="evidence" value="ECO:0007669"/>
    <property type="project" value="UniProtKB-SubCell"/>
</dbReference>
<feature type="transmembrane region" description="Helical" evidence="12">
    <location>
        <begin position="387"/>
        <end position="409"/>
    </location>
</feature>
<dbReference type="Pfam" id="PF13462">
    <property type="entry name" value="Thioredoxin_4"/>
    <property type="match status" value="1"/>
</dbReference>
<dbReference type="InterPro" id="IPR036249">
    <property type="entry name" value="Thioredoxin-like_sf"/>
</dbReference>
<feature type="transmembrane region" description="Helical" evidence="12">
    <location>
        <begin position="123"/>
        <end position="142"/>
    </location>
</feature>
<evidence type="ECO:0000256" key="3">
    <source>
        <dbReference type="ARBA" id="ARBA00022448"/>
    </source>
</evidence>
<dbReference type="EMBL" id="JABFAJ010000007">
    <property type="protein sequence ID" value="NNU26730.1"/>
    <property type="molecule type" value="Genomic_DNA"/>
</dbReference>
<evidence type="ECO:0000256" key="1">
    <source>
        <dbReference type="ARBA" id="ARBA00004429"/>
    </source>
</evidence>
<keyword evidence="8 12" id="KW-0915">Sodium</keyword>
<protein>
    <recommendedName>
        <fullName evidence="12">Na(+)/H(+) antiporter NhaA</fullName>
    </recommendedName>
    <alternativeName>
        <fullName evidence="12">Sodium/proton antiporter NhaA</fullName>
    </alternativeName>
</protein>
<keyword evidence="6 12" id="KW-0812">Transmembrane</keyword>
<reference evidence="14 15" key="1">
    <citation type="submission" date="2020-05" db="EMBL/GenBank/DDBJ databases">
        <title>Genome sequence of Isoptericola sp. JC619 isolated from Chilika lagoon, India.</title>
        <authorList>
            <person name="Kumar D."/>
            <person name="Appam K."/>
            <person name="Gandham S."/>
            <person name="Uppada J."/>
            <person name="Sasikala C."/>
            <person name="Venkata Ramana C."/>
        </authorList>
    </citation>
    <scope>NUCLEOTIDE SEQUENCE [LARGE SCALE GENOMIC DNA]</scope>
    <source>
        <strain evidence="14 15">JC619</strain>
    </source>
</reference>
<dbReference type="InterPro" id="IPR012336">
    <property type="entry name" value="Thioredoxin-like_fold"/>
</dbReference>
<dbReference type="Proteomes" id="UP000557204">
    <property type="component" value="Unassembled WGS sequence"/>
</dbReference>
<dbReference type="GO" id="GO:0015385">
    <property type="term" value="F:sodium:proton antiporter activity"/>
    <property type="evidence" value="ECO:0007669"/>
    <property type="project" value="UniProtKB-UniRule"/>
</dbReference>
<evidence type="ECO:0000256" key="2">
    <source>
        <dbReference type="ARBA" id="ARBA00007006"/>
    </source>
</evidence>
<evidence type="ECO:0000256" key="9">
    <source>
        <dbReference type="ARBA" id="ARBA00023065"/>
    </source>
</evidence>
<proteinExistence type="inferred from homology"/>
<gene>
    <name evidence="12 14" type="primary">nhaA</name>
    <name evidence="14" type="ORF">HLI28_04125</name>
</gene>
<comment type="similarity">
    <text evidence="2">In the N-terminal section; belongs to the NhaA Na(+)/H(+) (TC 2.A.33) antiporter family.</text>
</comment>
<evidence type="ECO:0000256" key="10">
    <source>
        <dbReference type="ARBA" id="ARBA00023136"/>
    </source>
</evidence>
<dbReference type="AlphaFoldDB" id="A0A849K333"/>
<dbReference type="GO" id="GO:0006885">
    <property type="term" value="P:regulation of pH"/>
    <property type="evidence" value="ECO:0007669"/>
    <property type="project" value="UniProtKB-UniRule"/>
</dbReference>
<name>A0A849K333_9MICO</name>
<evidence type="ECO:0000313" key="15">
    <source>
        <dbReference type="Proteomes" id="UP000557204"/>
    </source>
</evidence>
<evidence type="ECO:0000256" key="8">
    <source>
        <dbReference type="ARBA" id="ARBA00023053"/>
    </source>
</evidence>
<evidence type="ECO:0000259" key="13">
    <source>
        <dbReference type="PROSITE" id="PS51352"/>
    </source>
</evidence>
<keyword evidence="5 12" id="KW-1003">Cell membrane</keyword>
<comment type="caution">
    <text evidence="14">The sequence shown here is derived from an EMBL/GenBank/DDBJ whole genome shotgun (WGS) entry which is preliminary data.</text>
</comment>
<feature type="transmembrane region" description="Helical" evidence="12">
    <location>
        <begin position="207"/>
        <end position="235"/>
    </location>
</feature>
<feature type="transmembrane region" description="Helical" evidence="12">
    <location>
        <begin position="179"/>
        <end position="195"/>
    </location>
</feature>
<keyword evidence="4 12" id="KW-0050">Antiport</keyword>
<evidence type="ECO:0000256" key="7">
    <source>
        <dbReference type="ARBA" id="ARBA00022989"/>
    </source>
</evidence>
<keyword evidence="10 12" id="KW-0472">Membrane</keyword>
<comment type="catalytic activity">
    <reaction evidence="12">
        <text>Na(+)(in) + 2 H(+)(out) = Na(+)(out) + 2 H(+)(in)</text>
        <dbReference type="Rhea" id="RHEA:29251"/>
        <dbReference type="ChEBI" id="CHEBI:15378"/>
        <dbReference type="ChEBI" id="CHEBI:29101"/>
    </reaction>
</comment>
<keyword evidence="7 12" id="KW-1133">Transmembrane helix</keyword>
<dbReference type="SUPFAM" id="SSF52833">
    <property type="entry name" value="Thioredoxin-like"/>
    <property type="match status" value="1"/>
</dbReference>
<keyword evidence="3 12" id="KW-0813">Transport</keyword>
<evidence type="ECO:0000256" key="4">
    <source>
        <dbReference type="ARBA" id="ARBA00022449"/>
    </source>
</evidence>
<accession>A0A849K333</accession>
<dbReference type="InterPro" id="IPR013766">
    <property type="entry name" value="Thioredoxin_domain"/>
</dbReference>
<dbReference type="Pfam" id="PF06965">
    <property type="entry name" value="Na_H_antiport_1"/>
    <property type="match status" value="1"/>
</dbReference>
<feature type="transmembrane region" description="Helical" evidence="12">
    <location>
        <begin position="154"/>
        <end position="173"/>
    </location>
</feature>
<comment type="similarity">
    <text evidence="12">Belongs to the NhaA Na(+)/H(+) (TC 2.A.33) antiporter family.</text>
</comment>
<evidence type="ECO:0000256" key="12">
    <source>
        <dbReference type="HAMAP-Rule" id="MF_01844"/>
    </source>
</evidence>
<dbReference type="NCBIfam" id="TIGR00773">
    <property type="entry name" value="NhaA"/>
    <property type="match status" value="1"/>
</dbReference>
<evidence type="ECO:0000256" key="11">
    <source>
        <dbReference type="ARBA" id="ARBA00023201"/>
    </source>
</evidence>
<feature type="domain" description="Thioredoxin" evidence="13">
    <location>
        <begin position="412"/>
        <end position="598"/>
    </location>
</feature>
<keyword evidence="11 12" id="KW-0739">Sodium transport</keyword>
<dbReference type="Gene3D" id="3.40.30.10">
    <property type="entry name" value="Glutaredoxin"/>
    <property type="match status" value="1"/>
</dbReference>
<dbReference type="InterPro" id="IPR023171">
    <property type="entry name" value="Na/H_antiporter_dom_sf"/>
</dbReference>
<comment type="function">
    <text evidence="12">Na(+)/H(+) antiporter that extrudes sodium in exchange for external protons.</text>
</comment>
<feature type="transmembrane region" description="Helical" evidence="12">
    <location>
        <begin position="359"/>
        <end position="381"/>
    </location>
</feature>
<evidence type="ECO:0000256" key="6">
    <source>
        <dbReference type="ARBA" id="ARBA00022692"/>
    </source>
</evidence>
<evidence type="ECO:0000256" key="5">
    <source>
        <dbReference type="ARBA" id="ARBA00022475"/>
    </source>
</evidence>
<feature type="transmembrane region" description="Helical" evidence="12">
    <location>
        <begin position="98"/>
        <end position="117"/>
    </location>
</feature>
<feature type="transmembrane region" description="Helical" evidence="12">
    <location>
        <begin position="59"/>
        <end position="77"/>
    </location>
</feature>
<feature type="transmembrane region" description="Helical" evidence="12">
    <location>
        <begin position="319"/>
        <end position="347"/>
    </location>
</feature>
<dbReference type="PROSITE" id="PS51352">
    <property type="entry name" value="THIOREDOXIN_2"/>
    <property type="match status" value="1"/>
</dbReference>
<dbReference type="RefSeq" id="WP_171246241.1">
    <property type="nucleotide sequence ID" value="NZ_JABFAJ010000007.1"/>
</dbReference>
<sequence length="605" mass="64660">MALKIAQRLRTDTGAAVLLLSVTLFALLWANSPFSASYTSLWEIPVQVDLGDLAFDMDLHHWVNDGLMVLFFFVVGLEVRQELTIGSLRRRSQRLVPLVAGTAGVVVPALIYLAIVGGAAPQGWGAVVGTDTAFLLGVLALVGPRMSNQLRVFLLTLSVVDDFLAVSIIGVVYSEDVQVGPLLLAGACLVALWLLGRMREWRSTPYVLVVVVLWGATMQAGIHPSIAGMLAGLLVPAALTKRADVVRTKNLYRAYWQSPSAAVARDVQLGLSRSISVNHRLHEVLNTPVNVVVVPLFALANAGIDLRGGALGEALVSSITWGVVAGLVVGKLVGISLGTWVAVRLGLGTLPDGVGPGSVLGGAALSGIGFTVSLLVVGLAFDDESQVQAATVGVLLALVLASLLGWVLFRLARVRWGEESADLPTTLDPAVDLRHDHYRGNPDAPHTIVEYLDFECPFCARATGMWRDLRDALDGRVRYVVRHLPLDDVHPHARLAAVAAEAAARQGQFWEMHDLLFANQTALEAEDLRSYADELGLDPEQFDADLADEALHARVADHAESARASGAQGTPTFFLDGSRHRGPHDAATLIAAIEELEAAEPDDAR</sequence>
<evidence type="ECO:0000313" key="14">
    <source>
        <dbReference type="EMBL" id="NNU26730.1"/>
    </source>
</evidence>
<dbReference type="InterPro" id="IPR004670">
    <property type="entry name" value="NhaA"/>
</dbReference>
<organism evidence="14 15">
    <name type="scientific">Isoptericola sediminis</name>
    <dbReference type="NCBI Taxonomy" id="2733572"/>
    <lineage>
        <taxon>Bacteria</taxon>
        <taxon>Bacillati</taxon>
        <taxon>Actinomycetota</taxon>
        <taxon>Actinomycetes</taxon>
        <taxon>Micrococcales</taxon>
        <taxon>Promicromonosporaceae</taxon>
        <taxon>Isoptericola</taxon>
    </lineage>
</organism>
<keyword evidence="15" id="KW-1185">Reference proteome</keyword>
<dbReference type="Gene3D" id="1.20.1530.10">
    <property type="entry name" value="Na+/H+ antiporter like domain"/>
    <property type="match status" value="1"/>
</dbReference>